<keyword evidence="2" id="KW-0547">Nucleotide-binding</keyword>
<dbReference type="InterPro" id="IPR036759">
    <property type="entry name" value="TPK_catalytic_sf"/>
</dbReference>
<feature type="region of interest" description="Disordered" evidence="5">
    <location>
        <begin position="187"/>
        <end position="222"/>
    </location>
</feature>
<dbReference type="Proteomes" id="UP001182556">
    <property type="component" value="Unassembled WGS sequence"/>
</dbReference>
<dbReference type="AlphaFoldDB" id="A0AAD9CSA9"/>
<dbReference type="EMBL" id="JAODAN010000011">
    <property type="protein sequence ID" value="KAK1921257.1"/>
    <property type="molecule type" value="Genomic_DNA"/>
</dbReference>
<evidence type="ECO:0000256" key="3">
    <source>
        <dbReference type="ARBA" id="ARBA00022777"/>
    </source>
</evidence>
<keyword evidence="4" id="KW-0067">ATP-binding</keyword>
<dbReference type="Gene3D" id="3.40.50.10240">
    <property type="entry name" value="Thiamin pyrophosphokinase, catalytic domain"/>
    <property type="match status" value="1"/>
</dbReference>
<keyword evidence="8" id="KW-1185">Reference proteome</keyword>
<evidence type="ECO:0000256" key="5">
    <source>
        <dbReference type="SAM" id="MobiDB-lite"/>
    </source>
</evidence>
<dbReference type="SMART" id="SM00983">
    <property type="entry name" value="TPK_B1_binding"/>
    <property type="match status" value="1"/>
</dbReference>
<feature type="compositionally biased region" description="Low complexity" evidence="5">
    <location>
        <begin position="137"/>
        <end position="146"/>
    </location>
</feature>
<dbReference type="InterPro" id="IPR007371">
    <property type="entry name" value="TPK_catalytic"/>
</dbReference>
<dbReference type="GO" id="GO:0006772">
    <property type="term" value="P:thiamine metabolic process"/>
    <property type="evidence" value="ECO:0007669"/>
    <property type="project" value="InterPro"/>
</dbReference>
<dbReference type="InterPro" id="IPR007373">
    <property type="entry name" value="Thiamin_PyroPKinase_B1-bd"/>
</dbReference>
<dbReference type="Pfam" id="PF04263">
    <property type="entry name" value="TPK_catalytic"/>
    <property type="match status" value="1"/>
</dbReference>
<dbReference type="CDD" id="cd07995">
    <property type="entry name" value="TPK"/>
    <property type="match status" value="1"/>
</dbReference>
<dbReference type="GO" id="GO:0016301">
    <property type="term" value="F:kinase activity"/>
    <property type="evidence" value="ECO:0007669"/>
    <property type="project" value="UniProtKB-KW"/>
</dbReference>
<dbReference type="GO" id="GO:0009229">
    <property type="term" value="P:thiamine diphosphate biosynthetic process"/>
    <property type="evidence" value="ECO:0007669"/>
    <property type="project" value="InterPro"/>
</dbReference>
<accession>A0AAD9CSA9</accession>
<evidence type="ECO:0000256" key="4">
    <source>
        <dbReference type="ARBA" id="ARBA00022840"/>
    </source>
</evidence>
<protein>
    <recommendedName>
        <fullName evidence="6">Thiamin pyrophosphokinase thiamin-binding domain-containing protein</fullName>
    </recommendedName>
</protein>
<dbReference type="Pfam" id="PF04265">
    <property type="entry name" value="TPK_B1_binding"/>
    <property type="match status" value="1"/>
</dbReference>
<keyword evidence="3" id="KW-0418">Kinase</keyword>
<sequence length="505" mass="55830">MPATFDSVHRLLDPSPSDDSLQPGQIFALFRLLAHERSSSEQLDVSNVFIPATPLASRSSNTLTSSVSFDSLAASETRRKSMPASGRSSRGDLESKISMSSSAQNTNNPFRRRHASQPQSIYSLDSRSPPPLPPRKPSLAPSLPPRKACNMIRQTSSSSIDSSFRPTSSVAPSTLMYKSLVAAGEAQANTTGDSSIHVIKSSSRRDTSEGSGRRPTPRQSRRSLLMDEVASALKAADIDSRAPTFSTIAESYRARDKNLRLWSCVDILHDGPSSESPTYAMIIVNQPIRDRDIFSRAWRASRLRLCADGGANRLYDLWDTETRKLYLPDMIKGDLDSIRADVKSYYLAMGVTIIQDRDEYSTDLMKCIVEVEKEEGDKQFPLLLIGGLSGRIDQTVHTMSLFHKMRKRRPESYVLSGESLAWFLDKGSHLIDIDHDTMGQTCGLLPVGVDAANVKTSGLKWNLDWLTGFEGEVSTSNHLLPEEPVVYVQTDKPIMWCVEVRGAAN</sequence>
<reference evidence="7" key="1">
    <citation type="submission" date="2023-02" db="EMBL/GenBank/DDBJ databases">
        <title>Identification and recombinant expression of a fungal hydrolase from Papiliotrema laurentii that hydrolyzes apple cutin and clears colloidal polyester polyurethane.</title>
        <authorList>
            <consortium name="DOE Joint Genome Institute"/>
            <person name="Roman V.A."/>
            <person name="Bojanowski C."/>
            <person name="Crable B.R."/>
            <person name="Wagner D.N."/>
            <person name="Hung C.S."/>
            <person name="Nadeau L.J."/>
            <person name="Schratz L."/>
            <person name="Haridas S."/>
            <person name="Pangilinan J."/>
            <person name="Lipzen A."/>
            <person name="Na H."/>
            <person name="Yan M."/>
            <person name="Ng V."/>
            <person name="Grigoriev I.V."/>
            <person name="Spatafora J.W."/>
            <person name="Barlow D."/>
            <person name="Biffinger J."/>
            <person name="Kelley-Loughnane N."/>
            <person name="Varaljay V.A."/>
            <person name="Crookes-Goodson W.J."/>
        </authorList>
    </citation>
    <scope>NUCLEOTIDE SEQUENCE</scope>
    <source>
        <strain evidence="7">5307AH</strain>
    </source>
</reference>
<dbReference type="InterPro" id="IPR036371">
    <property type="entry name" value="TPK_B1-bd_sf"/>
</dbReference>
<dbReference type="InterPro" id="IPR006282">
    <property type="entry name" value="Thi_PPkinase"/>
</dbReference>
<evidence type="ECO:0000313" key="7">
    <source>
        <dbReference type="EMBL" id="KAK1921257.1"/>
    </source>
</evidence>
<feature type="compositionally biased region" description="Polar residues" evidence="5">
    <location>
        <begin position="97"/>
        <end position="109"/>
    </location>
</feature>
<feature type="domain" description="Thiamin pyrophosphokinase thiamin-binding" evidence="6">
    <location>
        <begin position="427"/>
        <end position="494"/>
    </location>
</feature>
<dbReference type="Gene3D" id="2.60.120.320">
    <property type="entry name" value="Thiamin pyrophosphokinase, thiamin-binding domain"/>
    <property type="match status" value="1"/>
</dbReference>
<dbReference type="GO" id="GO:0030975">
    <property type="term" value="F:thiamine binding"/>
    <property type="evidence" value="ECO:0007669"/>
    <property type="project" value="InterPro"/>
</dbReference>
<keyword evidence="1" id="KW-0808">Transferase</keyword>
<comment type="caution">
    <text evidence="7">The sequence shown here is derived from an EMBL/GenBank/DDBJ whole genome shotgun (WGS) entry which is preliminary data.</text>
</comment>
<dbReference type="PANTHER" id="PTHR13622:SF8">
    <property type="entry name" value="THIAMIN PYROPHOSPHOKINASE 1"/>
    <property type="match status" value="1"/>
</dbReference>
<name>A0AAD9CSA9_PAPLA</name>
<gene>
    <name evidence="7" type="ORF">DB88DRAFT_500152</name>
</gene>
<dbReference type="FunFam" id="2.60.120.320:FF:000001">
    <property type="entry name" value="Thiamine pyrophosphokinase"/>
    <property type="match status" value="1"/>
</dbReference>
<feature type="region of interest" description="Disordered" evidence="5">
    <location>
        <begin position="71"/>
        <end position="146"/>
    </location>
</feature>
<evidence type="ECO:0000259" key="6">
    <source>
        <dbReference type="SMART" id="SM00983"/>
    </source>
</evidence>
<feature type="compositionally biased region" description="Basic and acidic residues" evidence="5">
    <location>
        <begin position="203"/>
        <end position="212"/>
    </location>
</feature>
<organism evidence="7 8">
    <name type="scientific">Papiliotrema laurentii</name>
    <name type="common">Cryptococcus laurentii</name>
    <dbReference type="NCBI Taxonomy" id="5418"/>
    <lineage>
        <taxon>Eukaryota</taxon>
        <taxon>Fungi</taxon>
        <taxon>Dikarya</taxon>
        <taxon>Basidiomycota</taxon>
        <taxon>Agaricomycotina</taxon>
        <taxon>Tremellomycetes</taxon>
        <taxon>Tremellales</taxon>
        <taxon>Rhynchogastremaceae</taxon>
        <taxon>Papiliotrema</taxon>
    </lineage>
</organism>
<dbReference type="SUPFAM" id="SSF63999">
    <property type="entry name" value="Thiamin pyrophosphokinase, catalytic domain"/>
    <property type="match status" value="1"/>
</dbReference>
<dbReference type="SUPFAM" id="SSF63862">
    <property type="entry name" value="Thiamin pyrophosphokinase, substrate-binding domain"/>
    <property type="match status" value="1"/>
</dbReference>
<evidence type="ECO:0000313" key="8">
    <source>
        <dbReference type="Proteomes" id="UP001182556"/>
    </source>
</evidence>
<feature type="compositionally biased region" description="Polar residues" evidence="5">
    <location>
        <begin position="116"/>
        <end position="125"/>
    </location>
</feature>
<proteinExistence type="predicted"/>
<evidence type="ECO:0000256" key="2">
    <source>
        <dbReference type="ARBA" id="ARBA00022741"/>
    </source>
</evidence>
<dbReference type="PANTHER" id="PTHR13622">
    <property type="entry name" value="THIAMIN PYROPHOSPHOKINASE"/>
    <property type="match status" value="1"/>
</dbReference>
<dbReference type="GO" id="GO:0004788">
    <property type="term" value="F:thiamine diphosphokinase activity"/>
    <property type="evidence" value="ECO:0007669"/>
    <property type="project" value="InterPro"/>
</dbReference>
<dbReference type="NCBIfam" id="TIGR01378">
    <property type="entry name" value="thi_PPkinase"/>
    <property type="match status" value="1"/>
</dbReference>
<evidence type="ECO:0000256" key="1">
    <source>
        <dbReference type="ARBA" id="ARBA00022679"/>
    </source>
</evidence>
<dbReference type="GO" id="GO:0005524">
    <property type="term" value="F:ATP binding"/>
    <property type="evidence" value="ECO:0007669"/>
    <property type="project" value="UniProtKB-KW"/>
</dbReference>